<dbReference type="InterPro" id="IPR011611">
    <property type="entry name" value="PfkB_dom"/>
</dbReference>
<name>A0ABP0EIH4_9ASCO</name>
<dbReference type="InterPro" id="IPR029056">
    <property type="entry name" value="Ribokinase-like"/>
</dbReference>
<dbReference type="Pfam" id="PF00294">
    <property type="entry name" value="PfkB"/>
    <property type="match status" value="1"/>
</dbReference>
<dbReference type="Gene3D" id="3.40.1190.20">
    <property type="match status" value="1"/>
</dbReference>
<dbReference type="SUPFAM" id="SSF53613">
    <property type="entry name" value="Ribokinase-like"/>
    <property type="match status" value="1"/>
</dbReference>
<sequence>MVYTVIPKESPCWFTSIGMFIIDENRFAPSTKKEPIRDIIGGGLTFAVIGARMIAGKTNGPKVSGIVDKGSDFPDSVEEQIKSWNTGLIFREDPTRLTTRGVNNYLESGVREFFYHAPKKRIEAIDILSYDRLLHSKSFHLVCTTERCEQIIDIILSNLPKDSDQPFFLWEPTPDDCKPENYEALCKLLPKIDVFTPNLIESQNFIEKTDVEMETDKIKSFVDSTFLPYLTKKNSGIALRCGARGCYIRTPDVDVLLPAFHDNQELVIDPTGGGNSFCGGFMIGLLLSNLDWVAAAICANLVSGCVVEHLGVPTLTGDDTWNGKTMQTRLHEYLAKFPELKSYQSKIGWL</sequence>
<organism evidence="2 3">
    <name type="scientific">[Candida] anglica</name>
    <dbReference type="NCBI Taxonomy" id="148631"/>
    <lineage>
        <taxon>Eukaryota</taxon>
        <taxon>Fungi</taxon>
        <taxon>Dikarya</taxon>
        <taxon>Ascomycota</taxon>
        <taxon>Saccharomycotina</taxon>
        <taxon>Pichiomycetes</taxon>
        <taxon>Debaryomycetaceae</taxon>
        <taxon>Kurtzmaniella</taxon>
    </lineage>
</organism>
<evidence type="ECO:0000313" key="3">
    <source>
        <dbReference type="Proteomes" id="UP001497600"/>
    </source>
</evidence>
<keyword evidence="3" id="KW-1185">Reference proteome</keyword>
<dbReference type="Proteomes" id="UP001497600">
    <property type="component" value="Chromosome G"/>
</dbReference>
<reference evidence="2 3" key="1">
    <citation type="submission" date="2024-01" db="EMBL/GenBank/DDBJ databases">
        <authorList>
            <consortium name="Genoscope - CEA"/>
            <person name="William W."/>
        </authorList>
    </citation>
    <scope>NUCLEOTIDE SEQUENCE [LARGE SCALE GENOMIC DNA]</scope>
    <source>
        <strain evidence="2 3">29B2s-10</strain>
    </source>
</reference>
<evidence type="ECO:0000259" key="1">
    <source>
        <dbReference type="Pfam" id="PF00294"/>
    </source>
</evidence>
<dbReference type="EMBL" id="OZ004259">
    <property type="protein sequence ID" value="CAK7919161.1"/>
    <property type="molecule type" value="Genomic_DNA"/>
</dbReference>
<accession>A0ABP0EIH4</accession>
<protein>
    <submittedName>
        <fullName evidence="2">Protein Mak32p</fullName>
    </submittedName>
</protein>
<proteinExistence type="predicted"/>
<gene>
    <name evidence="2" type="primary">MAK32</name>
    <name evidence="2" type="ORF">CAAN4_G16600</name>
</gene>
<evidence type="ECO:0000313" key="2">
    <source>
        <dbReference type="EMBL" id="CAK7919161.1"/>
    </source>
</evidence>
<dbReference type="PANTHER" id="PTHR47098:SF2">
    <property type="entry name" value="PROTEIN MAK32"/>
    <property type="match status" value="1"/>
</dbReference>
<feature type="domain" description="Carbohydrate kinase PfkB" evidence="1">
    <location>
        <begin position="176"/>
        <end position="312"/>
    </location>
</feature>
<dbReference type="PANTHER" id="PTHR47098">
    <property type="entry name" value="PROTEIN MAK32"/>
    <property type="match status" value="1"/>
</dbReference>